<reference evidence="1 2" key="1">
    <citation type="submission" date="2016-07" db="EMBL/GenBank/DDBJ databases">
        <title>Pervasive Adenine N6-methylation of Active Genes in Fungi.</title>
        <authorList>
            <consortium name="DOE Joint Genome Institute"/>
            <person name="Mondo S.J."/>
            <person name="Dannebaum R.O."/>
            <person name="Kuo R.C."/>
            <person name="Labutti K."/>
            <person name="Haridas S."/>
            <person name="Kuo A."/>
            <person name="Salamov A."/>
            <person name="Ahrendt S.R."/>
            <person name="Lipzen A."/>
            <person name="Sullivan W."/>
            <person name="Andreopoulos W.B."/>
            <person name="Clum A."/>
            <person name="Lindquist E."/>
            <person name="Daum C."/>
            <person name="Ramamoorthy G.K."/>
            <person name="Gryganskyi A."/>
            <person name="Culley D."/>
            <person name="Magnuson J.K."/>
            <person name="James T.Y."/>
            <person name="O'Malley M.A."/>
            <person name="Stajich J.E."/>
            <person name="Spatafora J.W."/>
            <person name="Visel A."/>
            <person name="Grigoriev I.V."/>
        </authorList>
    </citation>
    <scope>NUCLEOTIDE SEQUENCE [LARGE SCALE GENOMIC DNA]</scope>
    <source>
        <strain evidence="1 2">ATCC 12442</strain>
    </source>
</reference>
<comment type="caution">
    <text evidence="1">The sequence shown here is derived from an EMBL/GenBank/DDBJ whole genome shotgun (WGS) entry which is preliminary data.</text>
</comment>
<name>A0A1Y1W0A6_9FUNG</name>
<protein>
    <submittedName>
        <fullName evidence="1">Uncharacterized protein</fullName>
    </submittedName>
</protein>
<proteinExistence type="predicted"/>
<accession>A0A1Y1W0A6</accession>
<dbReference type="AlphaFoldDB" id="A0A1Y1W0A6"/>
<dbReference type="EMBL" id="MCFD01000014">
    <property type="protein sequence ID" value="ORX66922.1"/>
    <property type="molecule type" value="Genomic_DNA"/>
</dbReference>
<dbReference type="GeneID" id="63808524"/>
<keyword evidence="2" id="KW-1185">Reference proteome</keyword>
<evidence type="ECO:0000313" key="2">
    <source>
        <dbReference type="Proteomes" id="UP000193922"/>
    </source>
</evidence>
<dbReference type="Proteomes" id="UP000193922">
    <property type="component" value="Unassembled WGS sequence"/>
</dbReference>
<gene>
    <name evidence="1" type="ORF">DL89DRAFT_61607</name>
</gene>
<evidence type="ECO:0000313" key="1">
    <source>
        <dbReference type="EMBL" id="ORX66922.1"/>
    </source>
</evidence>
<sequence>MRAGVCLRTAQACAGCASERRRVNAISVLQKGKEGMIDEMFKGHTMYRPKKPHCSAMHVLAVSDKFADVSHSGQREMGERATTNRASDCYRYASVNARLGGTAFVFLLASSHLQQSKSPSAKCCNACPKDCGSIHLQFRCGPLNPVVADADLKDGRLAEAASFFFHPTFDAKQASSFSFIYILFC</sequence>
<organism evidence="1 2">
    <name type="scientific">Linderina pennispora</name>
    <dbReference type="NCBI Taxonomy" id="61395"/>
    <lineage>
        <taxon>Eukaryota</taxon>
        <taxon>Fungi</taxon>
        <taxon>Fungi incertae sedis</taxon>
        <taxon>Zoopagomycota</taxon>
        <taxon>Kickxellomycotina</taxon>
        <taxon>Kickxellomycetes</taxon>
        <taxon>Kickxellales</taxon>
        <taxon>Kickxellaceae</taxon>
        <taxon>Linderina</taxon>
    </lineage>
</organism>
<dbReference type="RefSeq" id="XP_040740881.1">
    <property type="nucleotide sequence ID" value="XM_040891876.1"/>
</dbReference>